<proteinExistence type="predicted"/>
<dbReference type="InterPro" id="IPR007219">
    <property type="entry name" value="XnlR_reg_dom"/>
</dbReference>
<dbReference type="EMBL" id="KQ964426">
    <property type="protein sequence ID" value="KXN74229.1"/>
    <property type="molecule type" value="Genomic_DNA"/>
</dbReference>
<evidence type="ECO:0000259" key="2">
    <source>
        <dbReference type="Pfam" id="PF04082"/>
    </source>
</evidence>
<evidence type="ECO:0000313" key="4">
    <source>
        <dbReference type="Proteomes" id="UP000070444"/>
    </source>
</evidence>
<name>A0A137PGU4_CONC2</name>
<dbReference type="Pfam" id="PF04082">
    <property type="entry name" value="Fungal_trans"/>
    <property type="match status" value="1"/>
</dbReference>
<accession>A0A137PGU4</accession>
<keyword evidence="4" id="KW-1185">Reference proteome</keyword>
<dbReference type="Proteomes" id="UP000070444">
    <property type="component" value="Unassembled WGS sequence"/>
</dbReference>
<dbReference type="CDD" id="cd12148">
    <property type="entry name" value="fungal_TF_MHR"/>
    <property type="match status" value="1"/>
</dbReference>
<feature type="domain" description="Xylanolytic transcriptional activator regulatory" evidence="2">
    <location>
        <begin position="128"/>
        <end position="241"/>
    </location>
</feature>
<dbReference type="AlphaFoldDB" id="A0A137PGU4"/>
<evidence type="ECO:0000256" key="1">
    <source>
        <dbReference type="ARBA" id="ARBA00023242"/>
    </source>
</evidence>
<protein>
    <recommendedName>
        <fullName evidence="2">Xylanolytic transcriptional activator regulatory domain-containing protein</fullName>
    </recommendedName>
</protein>
<keyword evidence="1" id="KW-0539">Nucleus</keyword>
<reference evidence="3 4" key="1">
    <citation type="journal article" date="2015" name="Genome Biol. Evol.">
        <title>Phylogenomic analyses indicate that early fungi evolved digesting cell walls of algal ancestors of land plants.</title>
        <authorList>
            <person name="Chang Y."/>
            <person name="Wang S."/>
            <person name="Sekimoto S."/>
            <person name="Aerts A.L."/>
            <person name="Choi C."/>
            <person name="Clum A."/>
            <person name="LaButti K.M."/>
            <person name="Lindquist E.A."/>
            <person name="Yee Ngan C."/>
            <person name="Ohm R.A."/>
            <person name="Salamov A.A."/>
            <person name="Grigoriev I.V."/>
            <person name="Spatafora J.W."/>
            <person name="Berbee M.L."/>
        </authorList>
    </citation>
    <scope>NUCLEOTIDE SEQUENCE [LARGE SCALE GENOMIC DNA]</scope>
    <source>
        <strain evidence="3 4">NRRL 28638</strain>
    </source>
</reference>
<organism evidence="3 4">
    <name type="scientific">Conidiobolus coronatus (strain ATCC 28846 / CBS 209.66 / NRRL 28638)</name>
    <name type="common">Delacroixia coronata</name>
    <dbReference type="NCBI Taxonomy" id="796925"/>
    <lineage>
        <taxon>Eukaryota</taxon>
        <taxon>Fungi</taxon>
        <taxon>Fungi incertae sedis</taxon>
        <taxon>Zoopagomycota</taxon>
        <taxon>Entomophthoromycotina</taxon>
        <taxon>Entomophthoromycetes</taxon>
        <taxon>Entomophthorales</taxon>
        <taxon>Ancylistaceae</taxon>
        <taxon>Conidiobolus</taxon>
    </lineage>
</organism>
<evidence type="ECO:0000313" key="3">
    <source>
        <dbReference type="EMBL" id="KXN74229.1"/>
    </source>
</evidence>
<dbReference type="GO" id="GO:0008270">
    <property type="term" value="F:zinc ion binding"/>
    <property type="evidence" value="ECO:0007669"/>
    <property type="project" value="InterPro"/>
</dbReference>
<gene>
    <name evidence="3" type="ORF">CONCODRAFT_2765</name>
</gene>
<dbReference type="GO" id="GO:0003677">
    <property type="term" value="F:DNA binding"/>
    <property type="evidence" value="ECO:0007669"/>
    <property type="project" value="InterPro"/>
</dbReference>
<dbReference type="GO" id="GO:0006351">
    <property type="term" value="P:DNA-templated transcription"/>
    <property type="evidence" value="ECO:0007669"/>
    <property type="project" value="InterPro"/>
</dbReference>
<sequence>MNNSSNRKVLHNVSNVSEPIFIYSRQRLTKELSLERNTRPRAYFFTLYWDQFNDFDGFSSFISNSGQISSTYFLFNSFIIQQKPKYQQFILSKQDKLPPILSTIQIIPIPISRPLQLLTQKSYLDSLIMSYFKYIHPVAPIFSIHSFNPEKASKLLLSAVYYGGFQFMQDKPPELVKYFNEYAERNIKLAIRLTSFQGAQTSFLYSFLMLLSGNLKLFKACEAHTIRLSYALGLHLNLNRLTPIQKYDRFQFFSTVSNFHNGFHGMGNLALNQLTEIGECSIELLKPEYQIPNSKCVFYFDTEDENIVYGVCINTCFGLYYIQACNLYNLSKFSEDSIQSEFDKFFDKSKKKFLECNMTFDFLLEQFPHLELTIQSYRFELILNYHPLNLEMYRILRYKVKKLIPSQISEMLDECINLFDSVIESEGKIQVTHNYPYTAGLNLISLYPITNSIQKTLIKQKLRELLDYLSRGPCVDKLSYLIIKKEYENIIKD</sequence>